<evidence type="ECO:0000256" key="1">
    <source>
        <dbReference type="SAM" id="Phobius"/>
    </source>
</evidence>
<gene>
    <name evidence="2" type="ORF">ILEXP_LOCUS58764</name>
</gene>
<comment type="caution">
    <text evidence="2">The sequence shown here is derived from an EMBL/GenBank/DDBJ whole genome shotgun (WGS) entry which is preliminary data.</text>
</comment>
<sequence>MNYLIEKDDFVEDGCDVIDSDGGFVVLNGWVVALMAMDDGEGFSRAACFTFAIVWQEGLSVAAVSRRLVREAVREQWGFVLVATTRLLVLFAAVGCCVLPTVDRVSAEFWEALWQ</sequence>
<protein>
    <submittedName>
        <fullName evidence="2">Uncharacterized protein</fullName>
    </submittedName>
</protein>
<evidence type="ECO:0000313" key="2">
    <source>
        <dbReference type="EMBL" id="CAK9188128.1"/>
    </source>
</evidence>
<feature type="non-terminal residue" evidence="2">
    <location>
        <position position="115"/>
    </location>
</feature>
<keyword evidence="3" id="KW-1185">Reference proteome</keyword>
<evidence type="ECO:0000313" key="3">
    <source>
        <dbReference type="Proteomes" id="UP001642360"/>
    </source>
</evidence>
<feature type="transmembrane region" description="Helical" evidence="1">
    <location>
        <begin position="77"/>
        <end position="102"/>
    </location>
</feature>
<name>A0ABC8V446_9AQUA</name>
<accession>A0ABC8V446</accession>
<proteinExistence type="predicted"/>
<dbReference type="EMBL" id="CAUOFW020010304">
    <property type="protein sequence ID" value="CAK9188128.1"/>
    <property type="molecule type" value="Genomic_DNA"/>
</dbReference>
<dbReference type="AlphaFoldDB" id="A0ABC8V446"/>
<dbReference type="Proteomes" id="UP001642360">
    <property type="component" value="Unassembled WGS sequence"/>
</dbReference>
<keyword evidence="1" id="KW-0812">Transmembrane</keyword>
<keyword evidence="1" id="KW-0472">Membrane</keyword>
<reference evidence="2 3" key="1">
    <citation type="submission" date="2024-02" db="EMBL/GenBank/DDBJ databases">
        <authorList>
            <person name="Vignale AGUSTIN F."/>
            <person name="Sosa J E."/>
            <person name="Modenutti C."/>
        </authorList>
    </citation>
    <scope>NUCLEOTIDE SEQUENCE [LARGE SCALE GENOMIC DNA]</scope>
</reference>
<organism evidence="2 3">
    <name type="scientific">Ilex paraguariensis</name>
    <name type="common">yerba mate</name>
    <dbReference type="NCBI Taxonomy" id="185542"/>
    <lineage>
        <taxon>Eukaryota</taxon>
        <taxon>Viridiplantae</taxon>
        <taxon>Streptophyta</taxon>
        <taxon>Embryophyta</taxon>
        <taxon>Tracheophyta</taxon>
        <taxon>Spermatophyta</taxon>
        <taxon>Magnoliopsida</taxon>
        <taxon>eudicotyledons</taxon>
        <taxon>Gunneridae</taxon>
        <taxon>Pentapetalae</taxon>
        <taxon>asterids</taxon>
        <taxon>campanulids</taxon>
        <taxon>Aquifoliales</taxon>
        <taxon>Aquifoliaceae</taxon>
        <taxon>Ilex</taxon>
    </lineage>
</organism>
<feature type="transmembrane region" description="Helical" evidence="1">
    <location>
        <begin position="43"/>
        <end position="65"/>
    </location>
</feature>
<keyword evidence="1" id="KW-1133">Transmembrane helix</keyword>